<feature type="domain" description="Beta-mannosidase-like galactose-binding" evidence="2">
    <location>
        <begin position="45"/>
        <end position="123"/>
    </location>
</feature>
<dbReference type="Pfam" id="PF22666">
    <property type="entry name" value="Glyco_hydro_2_N2"/>
    <property type="match status" value="1"/>
</dbReference>
<keyword evidence="6" id="KW-1185">Reference proteome</keyword>
<organism evidence="3 5">
    <name type="scientific">Aliivibrio finisterrensis</name>
    <dbReference type="NCBI Taxonomy" id="511998"/>
    <lineage>
        <taxon>Bacteria</taxon>
        <taxon>Pseudomonadati</taxon>
        <taxon>Pseudomonadota</taxon>
        <taxon>Gammaproteobacteria</taxon>
        <taxon>Vibrionales</taxon>
        <taxon>Vibrionaceae</taxon>
        <taxon>Aliivibrio</taxon>
    </lineage>
</organism>
<comment type="caution">
    <text evidence="3">The sequence shown here is derived from an EMBL/GenBank/DDBJ whole genome shotgun (WGS) entry which is preliminary data.</text>
</comment>
<evidence type="ECO:0000313" key="3">
    <source>
        <dbReference type="EMBL" id="RYU54059.1"/>
    </source>
</evidence>
<protein>
    <recommendedName>
        <fullName evidence="2">Beta-mannosidase-like galactose-binding domain-containing protein</fullName>
    </recommendedName>
</protein>
<dbReference type="RefSeq" id="WP_130046908.1">
    <property type="nucleotide sequence ID" value="NZ_SEZK01000002.1"/>
</dbReference>
<dbReference type="InterPro" id="IPR008979">
    <property type="entry name" value="Galactose-bd-like_sf"/>
</dbReference>
<dbReference type="Proteomes" id="UP000294063">
    <property type="component" value="Unassembled WGS sequence"/>
</dbReference>
<dbReference type="AlphaFoldDB" id="A0A4Q5KZ02"/>
<reference evidence="5 6" key="1">
    <citation type="submission" date="2019-02" db="EMBL/GenBank/DDBJ databases">
        <title>Genome sequences of Aliivibrio finisterrensis strains from farmed Atlantic salmon.</title>
        <authorList>
            <person name="Bowman J.P."/>
        </authorList>
    </citation>
    <scope>NUCLEOTIDE SEQUENCE [LARGE SCALE GENOMIC DNA]</scope>
    <source>
        <strain evidence="4 6">A21</strain>
        <strain evidence="3 5">A46</strain>
    </source>
</reference>
<dbReference type="EMBL" id="SEZN01000001">
    <property type="protein sequence ID" value="RYU67125.1"/>
    <property type="molecule type" value="Genomic_DNA"/>
</dbReference>
<accession>A0A4Q5KZ02</accession>
<dbReference type="Gene3D" id="2.60.120.260">
    <property type="entry name" value="Galactose-binding domain-like"/>
    <property type="match status" value="1"/>
</dbReference>
<dbReference type="EMBL" id="SEZK01000002">
    <property type="protein sequence ID" value="RYU54059.1"/>
    <property type="molecule type" value="Genomic_DNA"/>
</dbReference>
<name>A0A4Q5KZ02_9GAMM</name>
<dbReference type="InterPro" id="IPR054593">
    <property type="entry name" value="Beta-mannosidase-like_N2"/>
</dbReference>
<evidence type="ECO:0000259" key="2">
    <source>
        <dbReference type="Pfam" id="PF22666"/>
    </source>
</evidence>
<dbReference type="GO" id="GO:0004553">
    <property type="term" value="F:hydrolase activity, hydrolyzing O-glycosyl compounds"/>
    <property type="evidence" value="ECO:0007669"/>
    <property type="project" value="UniProtKB-ARBA"/>
</dbReference>
<dbReference type="Proteomes" id="UP000294166">
    <property type="component" value="Unassembled WGS sequence"/>
</dbReference>
<proteinExistence type="predicted"/>
<sequence length="280" mass="32117">MSVNSRILLNNEQALWQVSPLSETSLPIKDIPIQQGIVSAYASLSASEVNDQEWHVMRFFEVDETLLNYPAIELVMSGASRYAEVRINGVAVFDCTDNMTRYRKNIKDYLQLGGNRFEVLFLEEDEDDWLLDDDFSEQVCEINQAYHRRFGAVQDVDIKDDIGIFGVCFFQPIPHLALEHISVEQIWHHGCELKVNVYFKTYKPDLISASVKFDGMTLTLPVNVRGDHISALFQVEAPKYWDDKAQNPDDLYSIIVTLDGQQHELEIGLCRTENVIHFPL</sequence>
<evidence type="ECO:0000313" key="5">
    <source>
        <dbReference type="Proteomes" id="UP000294063"/>
    </source>
</evidence>
<gene>
    <name evidence="4" type="ORF">ERW53_00325</name>
    <name evidence="3" type="ORF">ERW57_02290</name>
</gene>
<evidence type="ECO:0000256" key="1">
    <source>
        <dbReference type="ARBA" id="ARBA00022801"/>
    </source>
</evidence>
<keyword evidence="1" id="KW-0378">Hydrolase</keyword>
<evidence type="ECO:0000313" key="4">
    <source>
        <dbReference type="EMBL" id="RYU67125.1"/>
    </source>
</evidence>
<dbReference type="SUPFAM" id="SSF49785">
    <property type="entry name" value="Galactose-binding domain-like"/>
    <property type="match status" value="1"/>
</dbReference>
<evidence type="ECO:0000313" key="6">
    <source>
        <dbReference type="Proteomes" id="UP000294166"/>
    </source>
</evidence>